<dbReference type="RefSeq" id="WP_123048077.1">
    <property type="nucleotide sequence ID" value="NZ_PTJO01000004.1"/>
</dbReference>
<keyword evidence="2" id="KW-0472">Membrane</keyword>
<dbReference type="Pfam" id="PF14012">
    <property type="entry name" value="DUF4229"/>
    <property type="match status" value="1"/>
</dbReference>
<sequence length="112" mass="12374">MSDPQTASPHSSEEPPEIDPTLQRRANVALLKYGGARLLLFLALTVIIQVVAVVIDAPVPLVMSALLALIVAFPLSMLVFQGLRQEATESVATRTQQRQARKDWVKRELESR</sequence>
<evidence type="ECO:0000313" key="4">
    <source>
        <dbReference type="Proteomes" id="UP000266975"/>
    </source>
</evidence>
<reference evidence="3 4" key="1">
    <citation type="submission" date="2018-02" db="EMBL/GenBank/DDBJ databases">
        <title>Corynebacterium alimpuense sp. nov., a marine obligate actinomycete isolated from sediments of Valparaiso bay, Chile.</title>
        <authorList>
            <person name="Claverias F."/>
            <person name="Gonzales-Siles L."/>
            <person name="Salva-Serra F."/>
            <person name="Inganaes E."/>
            <person name="Molin K."/>
            <person name="Cumsille A."/>
            <person name="Undabarrena A."/>
            <person name="Couve E."/>
            <person name="Moore E.R.B."/>
            <person name="Gomila M."/>
            <person name="Camara B."/>
        </authorList>
    </citation>
    <scope>NUCLEOTIDE SEQUENCE [LARGE SCALE GENOMIC DNA]</scope>
    <source>
        <strain evidence="3 4">CCUG 69366</strain>
    </source>
</reference>
<dbReference type="EMBL" id="PTJO01000004">
    <property type="protein sequence ID" value="RNE48942.1"/>
    <property type="molecule type" value="Genomic_DNA"/>
</dbReference>
<keyword evidence="2" id="KW-1133">Transmembrane helix</keyword>
<dbReference type="InterPro" id="IPR025323">
    <property type="entry name" value="DUF4229"/>
</dbReference>
<evidence type="ECO:0000256" key="2">
    <source>
        <dbReference type="SAM" id="Phobius"/>
    </source>
</evidence>
<proteinExistence type="predicted"/>
<feature type="region of interest" description="Disordered" evidence="1">
    <location>
        <begin position="1"/>
        <end position="20"/>
    </location>
</feature>
<feature type="transmembrane region" description="Helical" evidence="2">
    <location>
        <begin position="34"/>
        <end position="55"/>
    </location>
</feature>
<evidence type="ECO:0000313" key="3">
    <source>
        <dbReference type="EMBL" id="RNE48942.1"/>
    </source>
</evidence>
<dbReference type="AlphaFoldDB" id="A0A3M8K8T4"/>
<dbReference type="OrthoDB" id="4411979at2"/>
<gene>
    <name evidence="3" type="ORF">C5L39_06550</name>
</gene>
<keyword evidence="2" id="KW-0812">Transmembrane</keyword>
<feature type="transmembrane region" description="Helical" evidence="2">
    <location>
        <begin position="61"/>
        <end position="80"/>
    </location>
</feature>
<evidence type="ECO:0000256" key="1">
    <source>
        <dbReference type="SAM" id="MobiDB-lite"/>
    </source>
</evidence>
<comment type="caution">
    <text evidence="3">The sequence shown here is derived from an EMBL/GenBank/DDBJ whole genome shotgun (WGS) entry which is preliminary data.</text>
</comment>
<dbReference type="Proteomes" id="UP000266975">
    <property type="component" value="Unassembled WGS sequence"/>
</dbReference>
<keyword evidence="4" id="KW-1185">Reference proteome</keyword>
<protein>
    <submittedName>
        <fullName evidence="3">DUF4229 domain-containing protein</fullName>
    </submittedName>
</protein>
<accession>A0A3M8K8T4</accession>
<feature type="compositionally biased region" description="Polar residues" evidence="1">
    <location>
        <begin position="1"/>
        <end position="10"/>
    </location>
</feature>
<organism evidence="3 4">
    <name type="scientific">Corynebacterium alimapuense</name>
    <dbReference type="NCBI Taxonomy" id="1576874"/>
    <lineage>
        <taxon>Bacteria</taxon>
        <taxon>Bacillati</taxon>
        <taxon>Actinomycetota</taxon>
        <taxon>Actinomycetes</taxon>
        <taxon>Mycobacteriales</taxon>
        <taxon>Corynebacteriaceae</taxon>
        <taxon>Corynebacterium</taxon>
    </lineage>
</organism>
<name>A0A3M8K8T4_9CORY</name>